<name>A0A1B0CYW9_PHLPP</name>
<keyword evidence="3" id="KW-0325">Glycoprotein</keyword>
<dbReference type="VEuPathDB" id="VectorBase:PPAPM1_009859"/>
<keyword evidence="6" id="KW-1185">Reference proteome</keyword>
<feature type="domain" description="Carboxylesterase type B" evidence="4">
    <location>
        <begin position="38"/>
        <end position="192"/>
    </location>
</feature>
<accession>A0A1B0CYW9</accession>
<dbReference type="EMBL" id="AJVK01020468">
    <property type="status" value="NOT_ANNOTATED_CDS"/>
    <property type="molecule type" value="Genomic_DNA"/>
</dbReference>
<dbReference type="EnsemblMetazoa" id="PPAI000291-RA">
    <property type="protein sequence ID" value="PPAI000291-PA"/>
    <property type="gene ID" value="PPAI000291"/>
</dbReference>
<evidence type="ECO:0000313" key="5">
    <source>
        <dbReference type="EnsemblMetazoa" id="PPAI000291-PA"/>
    </source>
</evidence>
<organism evidence="5 6">
    <name type="scientific">Phlebotomus papatasi</name>
    <name type="common">Sandfly</name>
    <dbReference type="NCBI Taxonomy" id="29031"/>
    <lineage>
        <taxon>Eukaryota</taxon>
        <taxon>Metazoa</taxon>
        <taxon>Ecdysozoa</taxon>
        <taxon>Arthropoda</taxon>
        <taxon>Hexapoda</taxon>
        <taxon>Insecta</taxon>
        <taxon>Pterygota</taxon>
        <taxon>Neoptera</taxon>
        <taxon>Endopterygota</taxon>
        <taxon>Diptera</taxon>
        <taxon>Nematocera</taxon>
        <taxon>Psychodoidea</taxon>
        <taxon>Psychodidae</taxon>
        <taxon>Phlebotomus</taxon>
        <taxon>Phlebotomus</taxon>
    </lineage>
</organism>
<dbReference type="Proteomes" id="UP000092462">
    <property type="component" value="Unassembled WGS sequence"/>
</dbReference>
<dbReference type="EMBL" id="AJVK01020467">
    <property type="status" value="NOT_ANNOTATED_CDS"/>
    <property type="molecule type" value="Genomic_DNA"/>
</dbReference>
<dbReference type="InterPro" id="IPR019819">
    <property type="entry name" value="Carboxylesterase_B_CS"/>
</dbReference>
<evidence type="ECO:0000256" key="2">
    <source>
        <dbReference type="ARBA" id="ARBA00022729"/>
    </source>
</evidence>
<keyword evidence="2" id="KW-0732">Signal</keyword>
<dbReference type="PROSITE" id="PS00941">
    <property type="entry name" value="CARBOXYLESTERASE_B_2"/>
    <property type="match status" value="1"/>
</dbReference>
<sequence>MTGDLPKIWYAGIQRKWISIPFSTDNERKFTGLKGRLFSPTRTPSPWDGVRVSDKYSAVCPQRLPAIHNETASLEKMPKGRLEYLKRLLPFLQNQSEDCLYLNVFSPVYGKSIDCTSYTEILTFCPKVMSQFSHTAATAEKKLPVIMFIHGESFEWNSGNPYDGSVLASYGDLVVVTLNYRLGILDIRATADKGHTWPRNSPKLFHSLKFLLM</sequence>
<evidence type="ECO:0000256" key="1">
    <source>
        <dbReference type="ARBA" id="ARBA00005964"/>
    </source>
</evidence>
<dbReference type="Gene3D" id="3.40.50.1820">
    <property type="entry name" value="alpha/beta hydrolase"/>
    <property type="match status" value="1"/>
</dbReference>
<dbReference type="Pfam" id="PF00135">
    <property type="entry name" value="COesterase"/>
    <property type="match status" value="1"/>
</dbReference>
<proteinExistence type="inferred from homology"/>
<reference evidence="5" key="1">
    <citation type="submission" date="2022-08" db="UniProtKB">
        <authorList>
            <consortium name="EnsemblMetazoa"/>
        </authorList>
    </citation>
    <scope>IDENTIFICATION</scope>
    <source>
        <strain evidence="5">Israel</strain>
    </source>
</reference>
<evidence type="ECO:0000256" key="3">
    <source>
        <dbReference type="ARBA" id="ARBA00023180"/>
    </source>
</evidence>
<dbReference type="InterPro" id="IPR029058">
    <property type="entry name" value="AB_hydrolase_fold"/>
</dbReference>
<evidence type="ECO:0000259" key="4">
    <source>
        <dbReference type="Pfam" id="PF00135"/>
    </source>
</evidence>
<dbReference type="InterPro" id="IPR051093">
    <property type="entry name" value="Neuroligin/BSAL"/>
</dbReference>
<dbReference type="VEuPathDB" id="VectorBase:PPAI000291"/>
<dbReference type="InterPro" id="IPR002018">
    <property type="entry name" value="CarbesteraseB"/>
</dbReference>
<dbReference type="SUPFAM" id="SSF53474">
    <property type="entry name" value="alpha/beta-Hydrolases"/>
    <property type="match status" value="1"/>
</dbReference>
<protein>
    <recommendedName>
        <fullName evidence="4">Carboxylesterase type B domain-containing protein</fullName>
    </recommendedName>
</protein>
<dbReference type="PANTHER" id="PTHR43903">
    <property type="entry name" value="NEUROLIGIN"/>
    <property type="match status" value="1"/>
</dbReference>
<evidence type="ECO:0000313" key="6">
    <source>
        <dbReference type="Proteomes" id="UP000092462"/>
    </source>
</evidence>
<comment type="similarity">
    <text evidence="1">Belongs to the type-B carboxylesterase/lipase family.</text>
</comment>
<dbReference type="AlphaFoldDB" id="A0A1B0CYW9"/>